<dbReference type="SUPFAM" id="SSF69318">
    <property type="entry name" value="Integrin alpha N-terminal domain"/>
    <property type="match status" value="1"/>
</dbReference>
<dbReference type="SUPFAM" id="SSF55846">
    <property type="entry name" value="N-acetylmuramoyl-L-alanine amidase-like"/>
    <property type="match status" value="1"/>
</dbReference>
<dbReference type="PANTHER" id="PTHR30417">
    <property type="entry name" value="N-ACETYLMURAMOYL-L-ALANINE AMIDASE AMID"/>
    <property type="match status" value="1"/>
</dbReference>
<dbReference type="Gene3D" id="2.115.10.10">
    <property type="entry name" value="Tachylectin 2"/>
    <property type="match status" value="1"/>
</dbReference>
<dbReference type="InterPro" id="IPR013517">
    <property type="entry name" value="FG-GAP"/>
</dbReference>
<dbReference type="PANTHER" id="PTHR30417:SF1">
    <property type="entry name" value="N-ACETYLMURAMOYL-L-ALANINE AMIDASE AMID"/>
    <property type="match status" value="1"/>
</dbReference>
<dbReference type="InterPro" id="IPR002502">
    <property type="entry name" value="Amidase_domain"/>
</dbReference>
<evidence type="ECO:0000256" key="1">
    <source>
        <dbReference type="ARBA" id="ARBA00001561"/>
    </source>
</evidence>
<sequence>MTRRHRRSGKFLPIGIAATLIAGSIAAIGTFALADPSGSAAPPLDPTAGLQREFADAAQEFDVPQSVLMAVSYHLTRWETHQGRPSTAGNYNVMGLTQVTAEDVEEPTRAERLSHLNMSGDPARMKKFNATRALRGGDDRADTSDPRLHTLDAAAKLTDEPAASLRTDRAESVRGGAALLAQYEKEATGSLPDDAGQWYAAVARYSQAPDAKGAQLFTQRVFQTINRGGSRVTSDGQRVTLPADPSVTPVKPAKMTLAATFASTAAAPVPECPSGLNCDFRPAAFKQNSTDPADYGNYDVTNRPADGVDIRYIVIHDTEGGYDGSLSVFQDPTKSASAHYLIRASDGLVTQTVPTKDTAWHAGNKTLNMHSIGIEHEGFAIKTGSWYSEPQYESSAALVKYLATRFGIPLDREHIIGHDEVPGPIDAYVAGMHWDPGPYWDWNHYFALMGAPTGDGGAGSPVLVGQEITVAPPFTTANQPAVVYCSPTCATQTPRPANFLYLYSAASTSSPLIADPYLRAGAAGSTQGPDWAAKAVAGSHYVVAAVKGDWTAIWYGGRQGWFYNPGGQLTAPVGTTAQPVVTPKAGLASIPVYGRAYPQTADYTGTDVPVQADTDKALTKYSLPAGQAYVPGGPAVAGDYFYAMNYDNSAPGDHKLVTGTTKFLPIRYNHRLAWVRADDVRQISSTRPASGATRSDVVARDSAGVLWQYQGSGSGAVPFLYRYRVGAGWQGYNALIDLSGFRADGTGDLIAREPSGVLWYYKGTGNTAAPFATRVKAGSGWQIYNALVGAGDVSGDGKRDLIARDTAGILWLYRGTGNPAAPFATRLKVGTGWQMHNMLVGGGDMTGDGKPDLIARDTTGVLWLYRGTGNAAAPWAARLKVGTGWQMYNLLVGTSDLTGDGKPDLLARDTTGRLWTYPGTGNPSTPFGARLIVTTGWQMYNALVG</sequence>
<gene>
    <name evidence="7" type="ORF">ACIGXA_14745</name>
</gene>
<evidence type="ECO:0000313" key="8">
    <source>
        <dbReference type="Proteomes" id="UP001614394"/>
    </source>
</evidence>
<dbReference type="Gene3D" id="1.10.530.10">
    <property type="match status" value="1"/>
</dbReference>
<proteinExistence type="predicted"/>
<dbReference type="Pfam" id="PF13517">
    <property type="entry name" value="FG-GAP_3"/>
    <property type="match status" value="1"/>
</dbReference>
<dbReference type="CDD" id="cd06583">
    <property type="entry name" value="PGRP"/>
    <property type="match status" value="1"/>
</dbReference>
<evidence type="ECO:0000256" key="3">
    <source>
        <dbReference type="ARBA" id="ARBA00022729"/>
    </source>
</evidence>
<dbReference type="RefSeq" id="WP_399648608.1">
    <property type="nucleotide sequence ID" value="NZ_JBITYG010000004.1"/>
</dbReference>
<keyword evidence="8" id="KW-1185">Reference proteome</keyword>
<comment type="catalytic activity">
    <reaction evidence="1">
        <text>Hydrolyzes the link between N-acetylmuramoyl residues and L-amino acid residues in certain cell-wall glycopeptides.</text>
        <dbReference type="EC" id="3.5.1.28"/>
    </reaction>
</comment>
<protein>
    <recommendedName>
        <fullName evidence="2">N-acetylmuramoyl-L-alanine amidase</fullName>
        <ecNumber evidence="2">3.5.1.28</ecNumber>
    </recommendedName>
</protein>
<dbReference type="InterPro" id="IPR051206">
    <property type="entry name" value="NAMLAA_amidase_2"/>
</dbReference>
<evidence type="ECO:0000313" key="7">
    <source>
        <dbReference type="EMBL" id="MFI9101774.1"/>
    </source>
</evidence>
<dbReference type="Pfam" id="PF01510">
    <property type="entry name" value="Amidase_2"/>
    <property type="match status" value="1"/>
</dbReference>
<reference evidence="7 8" key="1">
    <citation type="submission" date="2024-10" db="EMBL/GenBank/DDBJ databases">
        <title>The Natural Products Discovery Center: Release of the First 8490 Sequenced Strains for Exploring Actinobacteria Biosynthetic Diversity.</title>
        <authorList>
            <person name="Kalkreuter E."/>
            <person name="Kautsar S.A."/>
            <person name="Yang D."/>
            <person name="Bader C.D."/>
            <person name="Teijaro C.N."/>
            <person name="Fluegel L."/>
            <person name="Davis C.M."/>
            <person name="Simpson J.R."/>
            <person name="Lauterbach L."/>
            <person name="Steele A.D."/>
            <person name="Gui C."/>
            <person name="Meng S."/>
            <person name="Li G."/>
            <person name="Viehrig K."/>
            <person name="Ye F."/>
            <person name="Su P."/>
            <person name="Kiefer A.F."/>
            <person name="Nichols A."/>
            <person name="Cepeda A.J."/>
            <person name="Yan W."/>
            <person name="Fan B."/>
            <person name="Jiang Y."/>
            <person name="Adhikari A."/>
            <person name="Zheng C.-J."/>
            <person name="Schuster L."/>
            <person name="Cowan T.M."/>
            <person name="Smanski M.J."/>
            <person name="Chevrette M.G."/>
            <person name="De Carvalho L.P.S."/>
            <person name="Shen B."/>
        </authorList>
    </citation>
    <scope>NUCLEOTIDE SEQUENCE [LARGE SCALE GENOMIC DNA]</scope>
    <source>
        <strain evidence="7 8">NPDC053399</strain>
    </source>
</reference>
<dbReference type="InterPro" id="IPR028994">
    <property type="entry name" value="Integrin_alpha_N"/>
</dbReference>
<dbReference type="GO" id="GO:0008745">
    <property type="term" value="F:N-acetylmuramoyl-L-alanine amidase activity"/>
    <property type="evidence" value="ECO:0007669"/>
    <property type="project" value="UniProtKB-EC"/>
</dbReference>
<keyword evidence="5" id="KW-0961">Cell wall biogenesis/degradation</keyword>
<feature type="domain" description="N-acetylmuramoyl-L-alanine amidase" evidence="6">
    <location>
        <begin position="298"/>
        <end position="437"/>
    </location>
</feature>
<evidence type="ECO:0000256" key="2">
    <source>
        <dbReference type="ARBA" id="ARBA00011901"/>
    </source>
</evidence>
<accession>A0ABW8C5S9</accession>
<organism evidence="7 8">
    <name type="scientific">Streptomyces fildesensis</name>
    <dbReference type="NCBI Taxonomy" id="375757"/>
    <lineage>
        <taxon>Bacteria</taxon>
        <taxon>Bacillati</taxon>
        <taxon>Actinomycetota</taxon>
        <taxon>Actinomycetes</taxon>
        <taxon>Kitasatosporales</taxon>
        <taxon>Streptomycetaceae</taxon>
        <taxon>Streptomyces</taxon>
    </lineage>
</organism>
<evidence type="ECO:0000256" key="4">
    <source>
        <dbReference type="ARBA" id="ARBA00022801"/>
    </source>
</evidence>
<evidence type="ECO:0000259" key="6">
    <source>
        <dbReference type="SMART" id="SM00644"/>
    </source>
</evidence>
<dbReference type="Gene3D" id="3.40.80.10">
    <property type="entry name" value="Peptidoglycan recognition protein-like"/>
    <property type="match status" value="1"/>
</dbReference>
<name>A0ABW8C5S9_9ACTN</name>
<evidence type="ECO:0000256" key="5">
    <source>
        <dbReference type="ARBA" id="ARBA00023316"/>
    </source>
</evidence>
<dbReference type="Proteomes" id="UP001614394">
    <property type="component" value="Unassembled WGS sequence"/>
</dbReference>
<keyword evidence="3" id="KW-0732">Signal</keyword>
<dbReference type="EMBL" id="JBITYG010000004">
    <property type="protein sequence ID" value="MFI9101774.1"/>
    <property type="molecule type" value="Genomic_DNA"/>
</dbReference>
<dbReference type="InterPro" id="IPR036505">
    <property type="entry name" value="Amidase/PGRP_sf"/>
</dbReference>
<dbReference type="EC" id="3.5.1.28" evidence="2"/>
<comment type="caution">
    <text evidence="7">The sequence shown here is derived from an EMBL/GenBank/DDBJ whole genome shotgun (WGS) entry which is preliminary data.</text>
</comment>
<keyword evidence="4 7" id="KW-0378">Hydrolase</keyword>
<dbReference type="SMART" id="SM00644">
    <property type="entry name" value="Ami_2"/>
    <property type="match status" value="1"/>
</dbReference>